<gene>
    <name evidence="1" type="ORF">PGH07_10095</name>
</gene>
<evidence type="ECO:0000313" key="1">
    <source>
        <dbReference type="EMBL" id="MDM5272526.1"/>
    </source>
</evidence>
<reference evidence="1" key="1">
    <citation type="submission" date="2023-01" db="EMBL/GenBank/DDBJ databases">
        <title>Sulfurovum sp. zt1-1 genome assembly.</title>
        <authorList>
            <person name="Wang J."/>
        </authorList>
    </citation>
    <scope>NUCLEOTIDE SEQUENCE</scope>
    <source>
        <strain evidence="1">Zt1-1</strain>
    </source>
</reference>
<dbReference type="InterPro" id="IPR027056">
    <property type="entry name" value="Gluconate_2DH_su3"/>
</dbReference>
<name>A0ABT7R1W6_9BACT</name>
<dbReference type="Proteomes" id="UP001169069">
    <property type="component" value="Unassembled WGS sequence"/>
</dbReference>
<keyword evidence="2" id="KW-1185">Reference proteome</keyword>
<dbReference type="EMBL" id="JAQIBD010000004">
    <property type="protein sequence ID" value="MDM5272526.1"/>
    <property type="molecule type" value="Genomic_DNA"/>
</dbReference>
<evidence type="ECO:0000313" key="2">
    <source>
        <dbReference type="Proteomes" id="UP001169069"/>
    </source>
</evidence>
<sequence length="166" mass="18831">MTRRDFLVTSAVVGLSTSIQAQGVSIESKELKAVEPIIAAVQQHMFPRESKLPSAKAMNTITFLLETITHSSYDRDIRRFVIEGAQELERRTEGKFLTMDSAEKERVLRSYEETSYGSNWLARIMTLTMEAIFSDPIYGSNIVQEGWKAVESFGGLPRPKQRYIYG</sequence>
<dbReference type="Pfam" id="PF13618">
    <property type="entry name" value="Gluconate_2-dh3"/>
    <property type="match status" value="1"/>
</dbReference>
<accession>A0ABT7R1W6</accession>
<organism evidence="1 2">
    <name type="scientific">Sulfurovum zhangzhouensis</name>
    <dbReference type="NCBI Taxonomy" id="3019067"/>
    <lineage>
        <taxon>Bacteria</taxon>
        <taxon>Pseudomonadati</taxon>
        <taxon>Campylobacterota</taxon>
        <taxon>Epsilonproteobacteria</taxon>
        <taxon>Campylobacterales</taxon>
        <taxon>Sulfurovaceae</taxon>
        <taxon>Sulfurovum</taxon>
    </lineage>
</organism>
<comment type="caution">
    <text evidence="1">The sequence shown here is derived from an EMBL/GenBank/DDBJ whole genome shotgun (WGS) entry which is preliminary data.</text>
</comment>
<dbReference type="RefSeq" id="WP_289414345.1">
    <property type="nucleotide sequence ID" value="NZ_JAQIBD010000004.1"/>
</dbReference>
<proteinExistence type="predicted"/>
<protein>
    <submittedName>
        <fullName evidence="1">Gluconate 2-dehydrogenase subunit 3 family protein</fullName>
    </submittedName>
</protein>